<evidence type="ECO:0000313" key="2">
    <source>
        <dbReference type="Proteomes" id="UP000805193"/>
    </source>
</evidence>
<reference evidence="1 2" key="1">
    <citation type="journal article" date="2020" name="Cell">
        <title>Large-Scale Comparative Analyses of Tick Genomes Elucidate Their Genetic Diversity and Vector Capacities.</title>
        <authorList>
            <consortium name="Tick Genome and Microbiome Consortium (TIGMIC)"/>
            <person name="Jia N."/>
            <person name="Wang J."/>
            <person name="Shi W."/>
            <person name="Du L."/>
            <person name="Sun Y."/>
            <person name="Zhan W."/>
            <person name="Jiang J.F."/>
            <person name="Wang Q."/>
            <person name="Zhang B."/>
            <person name="Ji P."/>
            <person name="Bell-Sakyi L."/>
            <person name="Cui X.M."/>
            <person name="Yuan T.T."/>
            <person name="Jiang B.G."/>
            <person name="Yang W.F."/>
            <person name="Lam T.T."/>
            <person name="Chang Q.C."/>
            <person name="Ding S.J."/>
            <person name="Wang X.J."/>
            <person name="Zhu J.G."/>
            <person name="Ruan X.D."/>
            <person name="Zhao L."/>
            <person name="Wei J.T."/>
            <person name="Ye R.Z."/>
            <person name="Que T.C."/>
            <person name="Du C.H."/>
            <person name="Zhou Y.H."/>
            <person name="Cheng J.X."/>
            <person name="Dai P.F."/>
            <person name="Guo W.B."/>
            <person name="Han X.H."/>
            <person name="Huang E.J."/>
            <person name="Li L.F."/>
            <person name="Wei W."/>
            <person name="Gao Y.C."/>
            <person name="Liu J.Z."/>
            <person name="Shao H.Z."/>
            <person name="Wang X."/>
            <person name="Wang C.C."/>
            <person name="Yang T.C."/>
            <person name="Huo Q.B."/>
            <person name="Li W."/>
            <person name="Chen H.Y."/>
            <person name="Chen S.E."/>
            <person name="Zhou L.G."/>
            <person name="Ni X.B."/>
            <person name="Tian J.H."/>
            <person name="Sheng Y."/>
            <person name="Liu T."/>
            <person name="Pan Y.S."/>
            <person name="Xia L.Y."/>
            <person name="Li J."/>
            <person name="Zhao F."/>
            <person name="Cao W.C."/>
        </authorList>
    </citation>
    <scope>NUCLEOTIDE SEQUENCE [LARGE SCALE GENOMIC DNA]</scope>
    <source>
        <strain evidence="1">Iper-2018</strain>
    </source>
</reference>
<dbReference type="EMBL" id="JABSTQ010007283">
    <property type="protein sequence ID" value="KAG0435940.1"/>
    <property type="molecule type" value="Genomic_DNA"/>
</dbReference>
<protein>
    <submittedName>
        <fullName evidence="1">Uncharacterized protein</fullName>
    </submittedName>
</protein>
<comment type="caution">
    <text evidence="1">The sequence shown here is derived from an EMBL/GenBank/DDBJ whole genome shotgun (WGS) entry which is preliminary data.</text>
</comment>
<organism evidence="1 2">
    <name type="scientific">Ixodes persulcatus</name>
    <name type="common">Taiga tick</name>
    <dbReference type="NCBI Taxonomy" id="34615"/>
    <lineage>
        <taxon>Eukaryota</taxon>
        <taxon>Metazoa</taxon>
        <taxon>Ecdysozoa</taxon>
        <taxon>Arthropoda</taxon>
        <taxon>Chelicerata</taxon>
        <taxon>Arachnida</taxon>
        <taxon>Acari</taxon>
        <taxon>Parasitiformes</taxon>
        <taxon>Ixodida</taxon>
        <taxon>Ixodoidea</taxon>
        <taxon>Ixodidae</taxon>
        <taxon>Ixodinae</taxon>
        <taxon>Ixodes</taxon>
    </lineage>
</organism>
<sequence length="350" mass="37349">MMALDSRKPSTLSTKLAQVPALLSKAVERFNKVFKGFIQVAALEHRPLEVAVLEYLGVYRCTPHATTGVPPALLLHGRVPRSRLDIVGFPSSKFFVNPGSELADLRARVQQRQAYSKRYTDSKRAARAPTFKPGDFVRVRKPNIPKKGTSHYTRPMLITGTHGPSSYILSDNRTWNASKLSGCGEAGKRLSTASQQAASALESADVAAAEIPETRPVASSATTETAEMDSVSASTVPTVPETSVACSESEAASAQKSFELGYHHPNVCRCCTNDATAPLDSACTGSRLGVAASAWQDSADVQEPVQRRVDGASPLTFNPACACEISPNDGDHGEYVRSSLELVASGAQSK</sequence>
<proteinExistence type="predicted"/>
<dbReference type="Proteomes" id="UP000805193">
    <property type="component" value="Unassembled WGS sequence"/>
</dbReference>
<evidence type="ECO:0000313" key="1">
    <source>
        <dbReference type="EMBL" id="KAG0435940.1"/>
    </source>
</evidence>
<name>A0AC60QLA9_IXOPE</name>
<keyword evidence="2" id="KW-1185">Reference proteome</keyword>
<accession>A0AC60QLA9</accession>
<gene>
    <name evidence="1" type="ORF">HPB47_018232</name>
</gene>